<reference evidence="2" key="3">
    <citation type="submission" date="2021-05" db="UniProtKB">
        <authorList>
            <consortium name="EnsemblPlants"/>
        </authorList>
    </citation>
    <scope>IDENTIFICATION</scope>
    <source>
        <strain evidence="2">cv. B73</strain>
    </source>
</reference>
<proteinExistence type="predicted"/>
<organism evidence="2 3">
    <name type="scientific">Zea mays</name>
    <name type="common">Maize</name>
    <dbReference type="NCBI Taxonomy" id="4577"/>
    <lineage>
        <taxon>Eukaryota</taxon>
        <taxon>Viridiplantae</taxon>
        <taxon>Streptophyta</taxon>
        <taxon>Embryophyta</taxon>
        <taxon>Tracheophyta</taxon>
        <taxon>Spermatophyta</taxon>
        <taxon>Magnoliopsida</taxon>
        <taxon>Liliopsida</taxon>
        <taxon>Poales</taxon>
        <taxon>Poaceae</taxon>
        <taxon>PACMAD clade</taxon>
        <taxon>Panicoideae</taxon>
        <taxon>Andropogonodae</taxon>
        <taxon>Andropogoneae</taxon>
        <taxon>Tripsacinae</taxon>
        <taxon>Zea</taxon>
    </lineage>
</organism>
<protein>
    <submittedName>
        <fullName evidence="2">Uncharacterized protein</fullName>
    </submittedName>
</protein>
<keyword evidence="3" id="KW-1185">Reference proteome</keyword>
<evidence type="ECO:0000256" key="1">
    <source>
        <dbReference type="SAM" id="MobiDB-lite"/>
    </source>
</evidence>
<reference evidence="2" key="2">
    <citation type="submission" date="2019-07" db="EMBL/GenBank/DDBJ databases">
        <authorList>
            <person name="Seetharam A."/>
            <person name="Woodhouse M."/>
            <person name="Cannon E."/>
        </authorList>
    </citation>
    <scope>NUCLEOTIDE SEQUENCE [LARGE SCALE GENOMIC DNA]</scope>
    <source>
        <strain evidence="2">cv. B73</strain>
    </source>
</reference>
<dbReference type="EnsemblPlants" id="Zm00001eb292600_T002">
    <property type="protein sequence ID" value="Zm00001eb292600_P002"/>
    <property type="gene ID" value="Zm00001eb292600"/>
</dbReference>
<reference evidence="3" key="1">
    <citation type="journal article" date="2009" name="Science">
        <title>The B73 maize genome: complexity, diversity, and dynamics.</title>
        <authorList>
            <person name="Schnable P.S."/>
            <person name="Ware D."/>
            <person name="Fulton R.S."/>
            <person name="Stein J.C."/>
            <person name="Wei F."/>
            <person name="Pasternak S."/>
            <person name="Liang C."/>
            <person name="Zhang J."/>
            <person name="Fulton L."/>
            <person name="Graves T.A."/>
            <person name="Minx P."/>
            <person name="Reily A.D."/>
            <person name="Courtney L."/>
            <person name="Kruchowski S.S."/>
            <person name="Tomlinson C."/>
            <person name="Strong C."/>
            <person name="Delehaunty K."/>
            <person name="Fronick C."/>
            <person name="Courtney B."/>
            <person name="Rock S.M."/>
            <person name="Belter E."/>
            <person name="Du F."/>
            <person name="Kim K."/>
            <person name="Abbott R.M."/>
            <person name="Cotton M."/>
            <person name="Levy A."/>
            <person name="Marchetto P."/>
            <person name="Ochoa K."/>
            <person name="Jackson S.M."/>
            <person name="Gillam B."/>
            <person name="Chen W."/>
            <person name="Yan L."/>
            <person name="Higginbotham J."/>
            <person name="Cardenas M."/>
            <person name="Waligorski J."/>
            <person name="Applebaum E."/>
            <person name="Phelps L."/>
            <person name="Falcone J."/>
            <person name="Kanchi K."/>
            <person name="Thane T."/>
            <person name="Scimone A."/>
            <person name="Thane N."/>
            <person name="Henke J."/>
            <person name="Wang T."/>
            <person name="Ruppert J."/>
            <person name="Shah N."/>
            <person name="Rotter K."/>
            <person name="Hodges J."/>
            <person name="Ingenthron E."/>
            <person name="Cordes M."/>
            <person name="Kohlberg S."/>
            <person name="Sgro J."/>
            <person name="Delgado B."/>
            <person name="Mead K."/>
            <person name="Chinwalla A."/>
            <person name="Leonard S."/>
            <person name="Crouse K."/>
            <person name="Collura K."/>
            <person name="Kudrna D."/>
            <person name="Currie J."/>
            <person name="He R."/>
            <person name="Angelova A."/>
            <person name="Rajasekar S."/>
            <person name="Mueller T."/>
            <person name="Lomeli R."/>
            <person name="Scara G."/>
            <person name="Ko A."/>
            <person name="Delaney K."/>
            <person name="Wissotski M."/>
            <person name="Lopez G."/>
            <person name="Campos D."/>
            <person name="Braidotti M."/>
            <person name="Ashley E."/>
            <person name="Golser W."/>
            <person name="Kim H."/>
            <person name="Lee S."/>
            <person name="Lin J."/>
            <person name="Dujmic Z."/>
            <person name="Kim W."/>
            <person name="Talag J."/>
            <person name="Zuccolo A."/>
            <person name="Fan C."/>
            <person name="Sebastian A."/>
            <person name="Kramer M."/>
            <person name="Spiegel L."/>
            <person name="Nascimento L."/>
            <person name="Zutavern T."/>
            <person name="Miller B."/>
            <person name="Ambroise C."/>
            <person name="Muller S."/>
            <person name="Spooner W."/>
            <person name="Narechania A."/>
            <person name="Ren L."/>
            <person name="Wei S."/>
            <person name="Kumari S."/>
            <person name="Faga B."/>
            <person name="Levy M.J."/>
            <person name="McMahan L."/>
            <person name="Van Buren P."/>
            <person name="Vaughn M.W."/>
            <person name="Ying K."/>
            <person name="Yeh C.-T."/>
            <person name="Emrich S.J."/>
            <person name="Jia Y."/>
            <person name="Kalyanaraman A."/>
            <person name="Hsia A.-P."/>
            <person name="Barbazuk W.B."/>
            <person name="Baucom R.S."/>
            <person name="Brutnell T.P."/>
            <person name="Carpita N.C."/>
            <person name="Chaparro C."/>
            <person name="Chia J.-M."/>
            <person name="Deragon J.-M."/>
            <person name="Estill J.C."/>
            <person name="Fu Y."/>
            <person name="Jeddeloh J.A."/>
            <person name="Han Y."/>
            <person name="Lee H."/>
            <person name="Li P."/>
            <person name="Lisch D.R."/>
            <person name="Liu S."/>
            <person name="Liu Z."/>
            <person name="Nagel D.H."/>
            <person name="McCann M.C."/>
            <person name="SanMiguel P."/>
            <person name="Myers A.M."/>
            <person name="Nettleton D."/>
            <person name="Nguyen J."/>
            <person name="Penning B.W."/>
            <person name="Ponnala L."/>
            <person name="Schneider K.L."/>
            <person name="Schwartz D.C."/>
            <person name="Sharma A."/>
            <person name="Soderlund C."/>
            <person name="Springer N.M."/>
            <person name="Sun Q."/>
            <person name="Wang H."/>
            <person name="Waterman M."/>
            <person name="Westerman R."/>
            <person name="Wolfgruber T.K."/>
            <person name="Yang L."/>
            <person name="Yu Y."/>
            <person name="Zhang L."/>
            <person name="Zhou S."/>
            <person name="Zhu Q."/>
            <person name="Bennetzen J.L."/>
            <person name="Dawe R.K."/>
            <person name="Jiang J."/>
            <person name="Jiang N."/>
            <person name="Presting G.G."/>
            <person name="Wessler S.R."/>
            <person name="Aluru S."/>
            <person name="Martienssen R.A."/>
            <person name="Clifton S.W."/>
            <person name="McCombie W.R."/>
            <person name="Wing R.A."/>
            <person name="Wilson R.K."/>
        </authorList>
    </citation>
    <scope>NUCLEOTIDE SEQUENCE [LARGE SCALE GENOMIC DNA]</scope>
    <source>
        <strain evidence="3">cv. B73</strain>
    </source>
</reference>
<dbReference type="Gramene" id="Zm00001eb292600_T002">
    <property type="protein sequence ID" value="Zm00001eb292600_P002"/>
    <property type="gene ID" value="Zm00001eb292600"/>
</dbReference>
<sequence length="105" mass="10730">MRRAAAATESAAEAAPVRRPAARCALRSSTHVIWRAFLPRRPALPPPAAAGGGASTSDAAAATSEMHQLGFSILTTTGVPPPTTPLALASRPHHDGAIGTHARTH</sequence>
<evidence type="ECO:0000313" key="3">
    <source>
        <dbReference type="Proteomes" id="UP000007305"/>
    </source>
</evidence>
<feature type="region of interest" description="Disordered" evidence="1">
    <location>
        <begin position="41"/>
        <end position="62"/>
    </location>
</feature>
<feature type="region of interest" description="Disordered" evidence="1">
    <location>
        <begin position="74"/>
        <end position="105"/>
    </location>
</feature>
<name>A0A804Q2N4_MAIZE</name>
<dbReference type="AlphaFoldDB" id="A0A804Q2N4"/>
<evidence type="ECO:0000313" key="2">
    <source>
        <dbReference type="EnsemblPlants" id="Zm00001eb292600_P002"/>
    </source>
</evidence>
<accession>A0A804Q2N4</accession>
<dbReference type="Proteomes" id="UP000007305">
    <property type="component" value="Chromosome 6"/>
</dbReference>